<dbReference type="PANTHER" id="PTHR33375:SF1">
    <property type="entry name" value="CHROMOSOME-PARTITIONING PROTEIN PARB-RELATED"/>
    <property type="match status" value="1"/>
</dbReference>
<dbReference type="InterPro" id="IPR002941">
    <property type="entry name" value="DNA_methylase_N4/N6"/>
</dbReference>
<dbReference type="InterPro" id="IPR002295">
    <property type="entry name" value="N4/N6-MTase_EcoPI_Mod-like"/>
</dbReference>
<evidence type="ECO:0000259" key="7">
    <source>
        <dbReference type="SMART" id="SM00470"/>
    </source>
</evidence>
<keyword evidence="3" id="KW-0489">Methyltransferase</keyword>
<dbReference type="Gene3D" id="3.40.50.150">
    <property type="entry name" value="Vaccinia Virus protein VP39"/>
    <property type="match status" value="1"/>
</dbReference>
<keyword evidence="4" id="KW-0808">Transferase</keyword>
<dbReference type="PROSITE" id="PS00092">
    <property type="entry name" value="N6_MTASE"/>
    <property type="match status" value="1"/>
</dbReference>
<dbReference type="Pfam" id="PF01555">
    <property type="entry name" value="N6_N4_Mtase"/>
    <property type="match status" value="1"/>
</dbReference>
<dbReference type="SUPFAM" id="SSF53335">
    <property type="entry name" value="S-adenosyl-L-methionine-dependent methyltransferases"/>
    <property type="match status" value="1"/>
</dbReference>
<dbReference type="InterPro" id="IPR036086">
    <property type="entry name" value="ParB/Sulfiredoxin_sf"/>
</dbReference>
<comment type="catalytic activity">
    <reaction evidence="6">
        <text>a 2'-deoxyadenosine in DNA + S-adenosyl-L-methionine = an N(6)-methyl-2'-deoxyadenosine in DNA + S-adenosyl-L-homocysteine + H(+)</text>
        <dbReference type="Rhea" id="RHEA:15197"/>
        <dbReference type="Rhea" id="RHEA-COMP:12418"/>
        <dbReference type="Rhea" id="RHEA-COMP:12419"/>
        <dbReference type="ChEBI" id="CHEBI:15378"/>
        <dbReference type="ChEBI" id="CHEBI:57856"/>
        <dbReference type="ChEBI" id="CHEBI:59789"/>
        <dbReference type="ChEBI" id="CHEBI:90615"/>
        <dbReference type="ChEBI" id="CHEBI:90616"/>
        <dbReference type="EC" id="2.1.1.72"/>
    </reaction>
</comment>
<evidence type="ECO:0000256" key="2">
    <source>
        <dbReference type="ARBA" id="ARBA00011900"/>
    </source>
</evidence>
<proteinExistence type="inferred from homology"/>
<reference evidence="8" key="3">
    <citation type="submission" date="2024-09" db="EMBL/GenBank/DDBJ databases">
        <authorList>
            <person name="Sun Q."/>
            <person name="Mori K."/>
        </authorList>
    </citation>
    <scope>NUCLEOTIDE SEQUENCE</scope>
    <source>
        <strain evidence="8">CCM 7435</strain>
    </source>
</reference>
<dbReference type="InterPro" id="IPR015840">
    <property type="entry name" value="DNA_MeTrfase_ParB"/>
</dbReference>
<evidence type="ECO:0000256" key="4">
    <source>
        <dbReference type="ARBA" id="ARBA00022679"/>
    </source>
</evidence>
<accession>A0ABW4YZY7</accession>
<evidence type="ECO:0000313" key="8">
    <source>
        <dbReference type="EMBL" id="MFD2141849.1"/>
    </source>
</evidence>
<dbReference type="PANTHER" id="PTHR33375">
    <property type="entry name" value="CHROMOSOME-PARTITIONING PROTEIN PARB-RELATED"/>
    <property type="match status" value="1"/>
</dbReference>
<dbReference type="CDD" id="cd16403">
    <property type="entry name" value="ParB_N_like_MT"/>
    <property type="match status" value="1"/>
</dbReference>
<dbReference type="PIRSF" id="PIRSF036758">
    <property type="entry name" value="Aden_M_ParB"/>
    <property type="match status" value="1"/>
</dbReference>
<protein>
    <recommendedName>
        <fullName evidence="2">site-specific DNA-methyltransferase (adenine-specific)</fullName>
        <ecNumber evidence="2">2.1.1.72</ecNumber>
    </recommendedName>
</protein>
<evidence type="ECO:0000256" key="5">
    <source>
        <dbReference type="ARBA" id="ARBA00022691"/>
    </source>
</evidence>
<dbReference type="EMBL" id="JBHUHD010000002">
    <property type="protein sequence ID" value="MFD2143444.1"/>
    <property type="molecule type" value="Genomic_DNA"/>
</dbReference>
<evidence type="ECO:0000313" key="9">
    <source>
        <dbReference type="EMBL" id="MFD2143444.1"/>
    </source>
</evidence>
<dbReference type="EC" id="2.1.1.72" evidence="2"/>
<keyword evidence="10" id="KW-1185">Reference proteome</keyword>
<comment type="similarity">
    <text evidence="1">Belongs to the N(4)/N(6)-methyltransferase family.</text>
</comment>
<keyword evidence="5" id="KW-0949">S-adenosyl-L-methionine</keyword>
<organism evidence="8 10">
    <name type="scientific">Ancylobacter oerskovii</name>
    <dbReference type="NCBI Taxonomy" id="459519"/>
    <lineage>
        <taxon>Bacteria</taxon>
        <taxon>Pseudomonadati</taxon>
        <taxon>Pseudomonadota</taxon>
        <taxon>Alphaproteobacteria</taxon>
        <taxon>Hyphomicrobiales</taxon>
        <taxon>Xanthobacteraceae</taxon>
        <taxon>Ancylobacter</taxon>
    </lineage>
</organism>
<sequence>MSKSSARAASALHALVERPIASLKPYARNARTHSEKQIRQIAASIERFGFVNPVFISDSGEIVAGHGRVEAAKRLGRSSVPTLTLSHLSTAELRAYVLADNKLALNAGWDRELLAIELQGLIDLQFEVELTGFSLAEIDLVLDEAREAKPDGKDVPEDDVPIVGGAAVSALGDIWHLGRHRLICGDAQNPDTFRALMGEERADLVFTDPPYNVKIDGNVCGLGSVRHREFAFASGEMSEDQFTSFLATTLGNTASVMRDGAIAFVCMDWRHMGEMLTAGRACFTELKNLVVWNKTNGGMGSFYRSKHELIFVFKKGDAAHTNSFGLGGTGRHRTNVWDYPGITSPGKARGEELAMHPTVKPVALIADAIRDCSRRGEIVVDGFGGSGSPLIAAEKTGRLARLIEYDPLYCDTIVRRWERVTGKRARHGSSGLGFEEHEERMLAAPAHAGGAAHEC</sequence>
<dbReference type="SMART" id="SM00470">
    <property type="entry name" value="ParB"/>
    <property type="match status" value="1"/>
</dbReference>
<evidence type="ECO:0000256" key="1">
    <source>
        <dbReference type="ARBA" id="ARBA00006594"/>
    </source>
</evidence>
<name>A0ABW4YZY7_9HYPH</name>
<dbReference type="InterPro" id="IPR050336">
    <property type="entry name" value="Chromosome_partition/occlusion"/>
</dbReference>
<dbReference type="Pfam" id="PF02195">
    <property type="entry name" value="ParB_N"/>
    <property type="match status" value="1"/>
</dbReference>
<dbReference type="InterPro" id="IPR029063">
    <property type="entry name" value="SAM-dependent_MTases_sf"/>
</dbReference>
<comment type="caution">
    <text evidence="8">The sequence shown here is derived from an EMBL/GenBank/DDBJ whole genome shotgun (WGS) entry which is preliminary data.</text>
</comment>
<dbReference type="Gene3D" id="3.90.1530.10">
    <property type="entry name" value="Conserved hypothetical protein from pyrococcus furiosus pfu- 392566-001, ParB domain"/>
    <property type="match status" value="1"/>
</dbReference>
<dbReference type="RefSeq" id="WP_246548350.1">
    <property type="nucleotide sequence ID" value="NZ_JAHBGB010000006.1"/>
</dbReference>
<dbReference type="SUPFAM" id="SSF110849">
    <property type="entry name" value="ParB/Sulfiredoxin"/>
    <property type="match status" value="1"/>
</dbReference>
<evidence type="ECO:0000256" key="3">
    <source>
        <dbReference type="ARBA" id="ARBA00022603"/>
    </source>
</evidence>
<evidence type="ECO:0000256" key="6">
    <source>
        <dbReference type="ARBA" id="ARBA00047942"/>
    </source>
</evidence>
<gene>
    <name evidence="8" type="ORF">ACFSNC_15680</name>
    <name evidence="9" type="ORF">ACFSNC_23805</name>
</gene>
<dbReference type="Proteomes" id="UP001597299">
    <property type="component" value="Unassembled WGS sequence"/>
</dbReference>
<feature type="domain" description="ParB-like N-terminal" evidence="7">
    <location>
        <begin position="16"/>
        <end position="102"/>
    </location>
</feature>
<dbReference type="InterPro" id="IPR003115">
    <property type="entry name" value="ParB_N"/>
</dbReference>
<dbReference type="InterPro" id="IPR002052">
    <property type="entry name" value="DNA_methylase_N6_adenine_CS"/>
</dbReference>
<dbReference type="EMBL" id="JBHUHD010000001">
    <property type="protein sequence ID" value="MFD2141849.1"/>
    <property type="molecule type" value="Genomic_DNA"/>
</dbReference>
<evidence type="ECO:0000313" key="10">
    <source>
        <dbReference type="Proteomes" id="UP001597299"/>
    </source>
</evidence>
<reference evidence="8" key="1">
    <citation type="journal article" date="2014" name="Int. J. Syst. Evol. Microbiol.">
        <title>Complete genome of a new Firmicutes species belonging to the dominant human colonic microbiota ('Ruminococcus bicirculans') reveals two chromosomes and a selective capacity to utilize plant glucans.</title>
        <authorList>
            <consortium name="NISC Comparative Sequencing Program"/>
            <person name="Wegmann U."/>
            <person name="Louis P."/>
            <person name="Goesmann A."/>
            <person name="Henrissat B."/>
            <person name="Duncan S.H."/>
            <person name="Flint H.J."/>
        </authorList>
    </citation>
    <scope>NUCLEOTIDE SEQUENCE</scope>
    <source>
        <strain evidence="8">CCM 7435</strain>
    </source>
</reference>
<dbReference type="PRINTS" id="PR00506">
    <property type="entry name" value="D21N6MTFRASE"/>
</dbReference>
<reference evidence="10" key="2">
    <citation type="journal article" date="2019" name="Int. J. Syst. Evol. Microbiol.">
        <title>The Global Catalogue of Microorganisms (GCM) 10K type strain sequencing project: providing services to taxonomists for standard genome sequencing and annotation.</title>
        <authorList>
            <consortium name="The Broad Institute Genomics Platform"/>
            <consortium name="The Broad Institute Genome Sequencing Center for Infectious Disease"/>
            <person name="Wu L."/>
            <person name="Ma J."/>
        </authorList>
    </citation>
    <scope>NUCLEOTIDE SEQUENCE [LARGE SCALE GENOMIC DNA]</scope>
    <source>
        <strain evidence="10">CCM 7435</strain>
    </source>
</reference>